<dbReference type="Pfam" id="PF18029">
    <property type="entry name" value="Glyoxalase_6"/>
    <property type="match status" value="1"/>
</dbReference>
<proteinExistence type="predicted"/>
<name>A0ABR9AY30_9BACL</name>
<protein>
    <submittedName>
        <fullName evidence="2">VOC family protein</fullName>
    </submittedName>
</protein>
<dbReference type="EMBL" id="JACYTN010000005">
    <property type="protein sequence ID" value="MBD8498544.1"/>
    <property type="molecule type" value="Genomic_DNA"/>
</dbReference>
<organism evidence="2 3">
    <name type="scientific">Paenibacillus arenosi</name>
    <dbReference type="NCBI Taxonomy" id="2774142"/>
    <lineage>
        <taxon>Bacteria</taxon>
        <taxon>Bacillati</taxon>
        <taxon>Bacillota</taxon>
        <taxon>Bacilli</taxon>
        <taxon>Bacillales</taxon>
        <taxon>Paenibacillaceae</taxon>
        <taxon>Paenibacillus</taxon>
    </lineage>
</organism>
<dbReference type="Gene3D" id="3.10.180.10">
    <property type="entry name" value="2,3-Dihydroxybiphenyl 1,2-Dioxygenase, domain 1"/>
    <property type="match status" value="2"/>
</dbReference>
<dbReference type="SUPFAM" id="SSF54593">
    <property type="entry name" value="Glyoxalase/Bleomycin resistance protein/Dihydroxybiphenyl dioxygenase"/>
    <property type="match status" value="2"/>
</dbReference>
<dbReference type="PANTHER" id="PTHR33993">
    <property type="entry name" value="GLYOXALASE-RELATED"/>
    <property type="match status" value="1"/>
</dbReference>
<dbReference type="RefSeq" id="WP_192024938.1">
    <property type="nucleotide sequence ID" value="NZ_JACYTN010000005.1"/>
</dbReference>
<dbReference type="InterPro" id="IPR041581">
    <property type="entry name" value="Glyoxalase_6"/>
</dbReference>
<dbReference type="InterPro" id="IPR052164">
    <property type="entry name" value="Anthracycline_SecMetBiosynth"/>
</dbReference>
<feature type="domain" description="VOC" evidence="1">
    <location>
        <begin position="141"/>
        <end position="251"/>
    </location>
</feature>
<evidence type="ECO:0000259" key="1">
    <source>
        <dbReference type="PROSITE" id="PS51819"/>
    </source>
</evidence>
<gene>
    <name evidence="2" type="ORF">IFO66_09565</name>
</gene>
<dbReference type="InterPro" id="IPR037523">
    <property type="entry name" value="VOC_core"/>
</dbReference>
<evidence type="ECO:0000313" key="3">
    <source>
        <dbReference type="Proteomes" id="UP000634529"/>
    </source>
</evidence>
<feature type="domain" description="VOC" evidence="1">
    <location>
        <begin position="9"/>
        <end position="126"/>
    </location>
</feature>
<dbReference type="InterPro" id="IPR029068">
    <property type="entry name" value="Glyas_Bleomycin-R_OHBP_Dase"/>
</dbReference>
<comment type="caution">
    <text evidence="2">The sequence shown here is derived from an EMBL/GenBank/DDBJ whole genome shotgun (WGS) entry which is preliminary data.</text>
</comment>
<evidence type="ECO:0000313" key="2">
    <source>
        <dbReference type="EMBL" id="MBD8498544.1"/>
    </source>
</evidence>
<sequence>MDHYRNAHEICWLDLKVADIATAQVFYQEVLDWHYKEEPWPNRMYTTIYANTGKLGGFTDVNSPIFPPGTKPHISVYIAVDNVDRSAAKVAKAGGSILIPSFDMADFGRMAVVQDNMGAVISIWESKQFKGMNVDASCEGAPCWFELETTDIERSTAFYSELFDWTVERIEDSSLMRVCSYGEKRFGGMKQVASETGMSHWSVGFTVVDLDATAKKAMSLGARLTTGVHYFQAGRRVDLIDAEGLPLIFIE</sequence>
<dbReference type="PROSITE" id="PS51819">
    <property type="entry name" value="VOC"/>
    <property type="match status" value="2"/>
</dbReference>
<keyword evidence="3" id="KW-1185">Reference proteome</keyword>
<accession>A0ABR9AY30</accession>
<dbReference type="CDD" id="cd07247">
    <property type="entry name" value="SgaA_N_like"/>
    <property type="match status" value="2"/>
</dbReference>
<dbReference type="InterPro" id="IPR004360">
    <property type="entry name" value="Glyas_Fos-R_dOase_dom"/>
</dbReference>
<dbReference type="Proteomes" id="UP000634529">
    <property type="component" value="Unassembled WGS sequence"/>
</dbReference>
<reference evidence="2 3" key="1">
    <citation type="submission" date="2020-09" db="EMBL/GenBank/DDBJ databases">
        <title>Paenibacillus sp. CAU 1523 isolated from sand of Haeundae Beach.</title>
        <authorList>
            <person name="Kim W."/>
        </authorList>
    </citation>
    <scope>NUCLEOTIDE SEQUENCE [LARGE SCALE GENOMIC DNA]</scope>
    <source>
        <strain evidence="2 3">CAU 1523</strain>
    </source>
</reference>
<dbReference type="PANTHER" id="PTHR33993:SF14">
    <property type="entry name" value="GB|AAF24581.1"/>
    <property type="match status" value="1"/>
</dbReference>
<dbReference type="Pfam" id="PF00903">
    <property type="entry name" value="Glyoxalase"/>
    <property type="match status" value="1"/>
</dbReference>